<dbReference type="InterPro" id="IPR002293">
    <property type="entry name" value="AA/rel_permease1"/>
</dbReference>
<evidence type="ECO:0000313" key="6">
    <source>
        <dbReference type="EMBL" id="KJE76943.1"/>
    </source>
</evidence>
<feature type="transmembrane region" description="Helical" evidence="5">
    <location>
        <begin position="190"/>
        <end position="213"/>
    </location>
</feature>
<evidence type="ECO:0000256" key="3">
    <source>
        <dbReference type="ARBA" id="ARBA00022989"/>
    </source>
</evidence>
<evidence type="ECO:0000256" key="1">
    <source>
        <dbReference type="ARBA" id="ARBA00004141"/>
    </source>
</evidence>
<name>A0A0D8FUI2_9ACTN</name>
<dbReference type="Pfam" id="PF13520">
    <property type="entry name" value="AA_permease_2"/>
    <property type="match status" value="1"/>
</dbReference>
<feature type="transmembrane region" description="Helical" evidence="5">
    <location>
        <begin position="309"/>
        <end position="333"/>
    </location>
</feature>
<dbReference type="EMBL" id="JXUW01000009">
    <property type="protein sequence ID" value="KJE76943.1"/>
    <property type="molecule type" value="Genomic_DNA"/>
</dbReference>
<feature type="transmembrane region" description="Helical" evidence="5">
    <location>
        <begin position="392"/>
        <end position="416"/>
    </location>
</feature>
<dbReference type="Gene3D" id="1.20.1740.10">
    <property type="entry name" value="Amino acid/polyamine transporter I"/>
    <property type="match status" value="1"/>
</dbReference>
<dbReference type="GeneID" id="78372492"/>
<feature type="transmembrane region" description="Helical" evidence="5">
    <location>
        <begin position="275"/>
        <end position="297"/>
    </location>
</feature>
<evidence type="ECO:0008006" key="8">
    <source>
        <dbReference type="Google" id="ProtNLM"/>
    </source>
</evidence>
<evidence type="ECO:0000256" key="4">
    <source>
        <dbReference type="ARBA" id="ARBA00023136"/>
    </source>
</evidence>
<keyword evidence="2 5" id="KW-0812">Transmembrane</keyword>
<feature type="transmembrane region" description="Helical" evidence="5">
    <location>
        <begin position="428"/>
        <end position="447"/>
    </location>
</feature>
<dbReference type="PANTHER" id="PTHR47704">
    <property type="entry name" value="POTASSIUM TRANSPORTER KIMA"/>
    <property type="match status" value="1"/>
</dbReference>
<dbReference type="AlphaFoldDB" id="A0A0D8FUI2"/>
<dbReference type="InterPro" id="IPR053153">
    <property type="entry name" value="APC_K+_Transporter"/>
</dbReference>
<keyword evidence="3 5" id="KW-1133">Transmembrane helix</keyword>
<proteinExistence type="predicted"/>
<comment type="subcellular location">
    <subcellularLocation>
        <location evidence="1">Membrane</location>
        <topology evidence="1">Multi-pass membrane protein</topology>
    </subcellularLocation>
</comment>
<dbReference type="STRING" id="1121877.FEAC_12670"/>
<feature type="transmembrane region" description="Helical" evidence="5">
    <location>
        <begin position="67"/>
        <end position="99"/>
    </location>
</feature>
<dbReference type="GO" id="GO:0016020">
    <property type="term" value="C:membrane"/>
    <property type="evidence" value="ECO:0007669"/>
    <property type="project" value="UniProtKB-SubCell"/>
</dbReference>
<comment type="caution">
    <text evidence="6">The sequence shown here is derived from an EMBL/GenBank/DDBJ whole genome shotgun (WGS) entry which is preliminary data.</text>
</comment>
<sequence>MPETTPSPVPPANSHRDRGGLANSAFRLVIGKPLRSTEMKSEEISTFSGLPALSLDALTSVAYGPEAIMVVLATAGLGALHLVLPITIAIVVLLAILVISYRQVIEGYPEGGGCYAVSKANLGRGISLLAGASLIVDYTLTVAVSVSAGVEALVSAFPTLSSLTVPLCIAILLVVTLLNLRGLGDAARAFFLPTAVFVLGLFLVIIFGLVHPLAPHAHAQGVSLVTSHPIETISILLILKAFSSGCSALTGVEAIANGVPTFRQPRVRHAKRTELLLGVILGVMLIGLAILAGHFHIGPRTNNTVLNQIMVIAIGHGVLYYIIALAVVLELALAANTSFGGLPLLAGLLAQDGYLPHFFALRSDRMVLARGIIVLAILSALLLIGVNGNTNTLIPMFAIGVFTGFTLAQTGMVIHWSRAKPSRWQVRAALNGVGAVLTALATIIFIATKFFGGAWIVVVVVPLLILLFLRIHSYYQRVQGVLGLDTKPIVGQDESLLVVIPVTNISRLTATALSTAKELAQTQIAIRVVLPDQHAVATELQQQWNDWDPGVELELINTDYQSITEPVRDFIANKLLDYDRIILLIPVLEPHKLRHRLLHNQLNLVLSSAFNFEPRVVIARVVLVVDDLAGDREQIAGAPGSAGSTEPFVHEQ</sequence>
<feature type="transmembrane region" description="Helical" evidence="5">
    <location>
        <begin position="233"/>
        <end position="255"/>
    </location>
</feature>
<gene>
    <name evidence="6" type="ORF">FEAC_12670</name>
</gene>
<evidence type="ECO:0000313" key="7">
    <source>
        <dbReference type="Proteomes" id="UP000032336"/>
    </source>
</evidence>
<reference evidence="6 7" key="1">
    <citation type="submission" date="2015-01" db="EMBL/GenBank/DDBJ databases">
        <title>Draft genome of the acidophilic iron oxidizer Ferrimicrobium acidiphilum strain T23.</title>
        <authorList>
            <person name="Poehlein A."/>
            <person name="Eisen S."/>
            <person name="Schloemann M."/>
            <person name="Johnson B.D."/>
            <person name="Daniel R."/>
            <person name="Muehling M."/>
        </authorList>
    </citation>
    <scope>NUCLEOTIDE SEQUENCE [LARGE SCALE GENOMIC DNA]</scope>
    <source>
        <strain evidence="6 7">T23</strain>
    </source>
</reference>
<organism evidence="6 7">
    <name type="scientific">Ferrimicrobium acidiphilum DSM 19497</name>
    <dbReference type="NCBI Taxonomy" id="1121877"/>
    <lineage>
        <taxon>Bacteria</taxon>
        <taxon>Bacillati</taxon>
        <taxon>Actinomycetota</taxon>
        <taxon>Acidimicrobiia</taxon>
        <taxon>Acidimicrobiales</taxon>
        <taxon>Acidimicrobiaceae</taxon>
        <taxon>Ferrimicrobium</taxon>
    </lineage>
</organism>
<dbReference type="Proteomes" id="UP000032336">
    <property type="component" value="Unassembled WGS sequence"/>
</dbReference>
<accession>A0A0D8FUI2</accession>
<evidence type="ECO:0000256" key="5">
    <source>
        <dbReference type="SAM" id="Phobius"/>
    </source>
</evidence>
<dbReference type="PATRIC" id="fig|1121877.4.peg.1391"/>
<evidence type="ECO:0000256" key="2">
    <source>
        <dbReference type="ARBA" id="ARBA00022692"/>
    </source>
</evidence>
<keyword evidence="4 5" id="KW-0472">Membrane</keyword>
<feature type="transmembrane region" description="Helical" evidence="5">
    <location>
        <begin position="156"/>
        <end position="178"/>
    </location>
</feature>
<feature type="transmembrane region" description="Helical" evidence="5">
    <location>
        <begin position="453"/>
        <end position="469"/>
    </location>
</feature>
<dbReference type="OrthoDB" id="9759676at2"/>
<dbReference type="RefSeq" id="WP_052565787.1">
    <property type="nucleotide sequence ID" value="NZ_JQKF01000018.1"/>
</dbReference>
<feature type="transmembrane region" description="Helical" evidence="5">
    <location>
        <begin position="367"/>
        <end position="386"/>
    </location>
</feature>
<keyword evidence="7" id="KW-1185">Reference proteome</keyword>
<dbReference type="GO" id="GO:0022857">
    <property type="term" value="F:transmembrane transporter activity"/>
    <property type="evidence" value="ECO:0007669"/>
    <property type="project" value="InterPro"/>
</dbReference>
<protein>
    <recommendedName>
        <fullName evidence="8">Low-affinity putrescine importer PlaP</fullName>
    </recommendedName>
</protein>
<dbReference type="eggNOG" id="COG0531">
    <property type="taxonomic scope" value="Bacteria"/>
</dbReference>
<feature type="transmembrane region" description="Helical" evidence="5">
    <location>
        <begin position="128"/>
        <end position="150"/>
    </location>
</feature>
<dbReference type="PANTHER" id="PTHR47704:SF1">
    <property type="entry name" value="POTASSIUM TRANSPORTER KIMA"/>
    <property type="match status" value="1"/>
</dbReference>